<gene>
    <name evidence="1" type="ORF">EVAR_61270_1</name>
</gene>
<comment type="caution">
    <text evidence="1">The sequence shown here is derived from an EMBL/GenBank/DDBJ whole genome shotgun (WGS) entry which is preliminary data.</text>
</comment>
<dbReference type="Proteomes" id="UP000299102">
    <property type="component" value="Unassembled WGS sequence"/>
</dbReference>
<keyword evidence="2" id="KW-1185">Reference proteome</keyword>
<dbReference type="EMBL" id="BGZK01001605">
    <property type="protein sequence ID" value="GBP83110.1"/>
    <property type="molecule type" value="Genomic_DNA"/>
</dbReference>
<protein>
    <submittedName>
        <fullName evidence="1">Uncharacterized protein</fullName>
    </submittedName>
</protein>
<accession>A0A4C1Z606</accession>
<name>A0A4C1Z606_EUMVA</name>
<proteinExistence type="predicted"/>
<sequence>MNKKIDMLCKFTRVRNETFRKLNCEKMKQMQFVSHRNGAKEVFTSISNSFNARVKSFVVKLAYGRPLQPYRKSITLPRSSYSDLSTWALHSGRRGLGAINDRCQQCDNKVCFGG</sequence>
<evidence type="ECO:0000313" key="1">
    <source>
        <dbReference type="EMBL" id="GBP83110.1"/>
    </source>
</evidence>
<evidence type="ECO:0000313" key="2">
    <source>
        <dbReference type="Proteomes" id="UP000299102"/>
    </source>
</evidence>
<dbReference type="AlphaFoldDB" id="A0A4C1Z606"/>
<reference evidence="1 2" key="1">
    <citation type="journal article" date="2019" name="Commun. Biol.">
        <title>The bagworm genome reveals a unique fibroin gene that provides high tensile strength.</title>
        <authorList>
            <person name="Kono N."/>
            <person name="Nakamura H."/>
            <person name="Ohtoshi R."/>
            <person name="Tomita M."/>
            <person name="Numata K."/>
            <person name="Arakawa K."/>
        </authorList>
    </citation>
    <scope>NUCLEOTIDE SEQUENCE [LARGE SCALE GENOMIC DNA]</scope>
</reference>
<organism evidence="1 2">
    <name type="scientific">Eumeta variegata</name>
    <name type="common">Bagworm moth</name>
    <name type="synonym">Eumeta japonica</name>
    <dbReference type="NCBI Taxonomy" id="151549"/>
    <lineage>
        <taxon>Eukaryota</taxon>
        <taxon>Metazoa</taxon>
        <taxon>Ecdysozoa</taxon>
        <taxon>Arthropoda</taxon>
        <taxon>Hexapoda</taxon>
        <taxon>Insecta</taxon>
        <taxon>Pterygota</taxon>
        <taxon>Neoptera</taxon>
        <taxon>Endopterygota</taxon>
        <taxon>Lepidoptera</taxon>
        <taxon>Glossata</taxon>
        <taxon>Ditrysia</taxon>
        <taxon>Tineoidea</taxon>
        <taxon>Psychidae</taxon>
        <taxon>Oiketicinae</taxon>
        <taxon>Eumeta</taxon>
    </lineage>
</organism>